<feature type="compositionally biased region" description="Low complexity" evidence="2">
    <location>
        <begin position="1"/>
        <end position="10"/>
    </location>
</feature>
<keyword evidence="1" id="KW-0175">Coiled coil</keyword>
<dbReference type="PANTHER" id="PTHR14919">
    <property type="entry name" value="KPL2-RELATED"/>
    <property type="match status" value="1"/>
</dbReference>
<gene>
    <name evidence="3" type="ORF">WJX84_004232</name>
</gene>
<sequence length="589" mass="61042">MAAQTAAAAAKGSQLEAVRSSEAAAAAQQQAAAAQAAVLAAAKDLLVAKTAEVGAAALLEQGKDADPAAAALLKVQAADKCAQHLKAANKAAAEAEKAATEAASQAAAAKTAAASASDQADGCEASKSALKAGAAAADAAQTAAGVAEKAAARAQQSQALAAGLVAEATQKAADVEASAAAPAKGSKAAGPPKVPMLTVPVAAADADDESPAAAAEAAGQPAPVSLPTGTLTVDLSTQLHQFWKTAEGTYLTTVTNILAHLRCSREAATLWFRDHRQQYVAFLERDAPSKHKLVSAFQASFNSVDLDFRKEPETKAELALRSSEAQDALWDVCDERQKQNEQLAVTIRDDPEPPARQEADAGKFAELLQGELARVAAARHVLLGSSQARIGLQVDVPALLEVNLLHPDVPQALQSKFDKKSGVAFPAWMPTPPAKQSQQLPMAFRLAWAWLSLVSDEATNWQKPPKAAAAQPAGRAGKEKEATLAGAQASLVAAAPAVLDDVRLARLRLQRIAERSQAHQAQLQEMADSTNAQVAAWQEQRFQGECSAVAALHQLASQAVMDAKTLPHTLRLEGDQLVIDEEIPAIGSH</sequence>
<dbReference type="EMBL" id="JALJOV010000046">
    <property type="protein sequence ID" value="KAK9868084.1"/>
    <property type="molecule type" value="Genomic_DNA"/>
</dbReference>
<feature type="compositionally biased region" description="Low complexity" evidence="2">
    <location>
        <begin position="211"/>
        <end position="223"/>
    </location>
</feature>
<evidence type="ECO:0000256" key="1">
    <source>
        <dbReference type="SAM" id="Coils"/>
    </source>
</evidence>
<reference evidence="3 4" key="1">
    <citation type="journal article" date="2024" name="Nat. Commun.">
        <title>Phylogenomics reveals the evolutionary origins of lichenization in chlorophyte algae.</title>
        <authorList>
            <person name="Puginier C."/>
            <person name="Libourel C."/>
            <person name="Otte J."/>
            <person name="Skaloud P."/>
            <person name="Haon M."/>
            <person name="Grisel S."/>
            <person name="Petersen M."/>
            <person name="Berrin J.G."/>
            <person name="Delaux P.M."/>
            <person name="Dal Grande F."/>
            <person name="Keller J."/>
        </authorList>
    </citation>
    <scope>NUCLEOTIDE SEQUENCE [LARGE SCALE GENOMIC DNA]</scope>
    <source>
        <strain evidence="3 4">SAG 2523</strain>
    </source>
</reference>
<proteinExistence type="predicted"/>
<dbReference type="Proteomes" id="UP001485043">
    <property type="component" value="Unassembled WGS sequence"/>
</dbReference>
<feature type="region of interest" description="Disordered" evidence="2">
    <location>
        <begin position="461"/>
        <end position="481"/>
    </location>
</feature>
<name>A0AAW1TEW3_9CHLO</name>
<evidence type="ECO:0000313" key="3">
    <source>
        <dbReference type="EMBL" id="KAK9868084.1"/>
    </source>
</evidence>
<accession>A0AAW1TEW3</accession>
<evidence type="ECO:0000313" key="4">
    <source>
        <dbReference type="Proteomes" id="UP001485043"/>
    </source>
</evidence>
<keyword evidence="4" id="KW-1185">Reference proteome</keyword>
<dbReference type="InterPro" id="IPR052634">
    <property type="entry name" value="Sperm_flagellar-bone_growth"/>
</dbReference>
<comment type="caution">
    <text evidence="3">The sequence shown here is derived from an EMBL/GenBank/DDBJ whole genome shotgun (WGS) entry which is preliminary data.</text>
</comment>
<dbReference type="PANTHER" id="PTHR14919:SF0">
    <property type="entry name" value="SPERM FLAGELLAR PROTEIN 2"/>
    <property type="match status" value="1"/>
</dbReference>
<organism evidence="3 4">
    <name type="scientific">Apatococcus fuscideae</name>
    <dbReference type="NCBI Taxonomy" id="2026836"/>
    <lineage>
        <taxon>Eukaryota</taxon>
        <taxon>Viridiplantae</taxon>
        <taxon>Chlorophyta</taxon>
        <taxon>core chlorophytes</taxon>
        <taxon>Trebouxiophyceae</taxon>
        <taxon>Chlorellales</taxon>
        <taxon>Chlorellaceae</taxon>
        <taxon>Apatococcus</taxon>
    </lineage>
</organism>
<evidence type="ECO:0000256" key="2">
    <source>
        <dbReference type="SAM" id="MobiDB-lite"/>
    </source>
</evidence>
<feature type="region of interest" description="Disordered" evidence="2">
    <location>
        <begin position="1"/>
        <end position="21"/>
    </location>
</feature>
<feature type="compositionally biased region" description="Low complexity" evidence="2">
    <location>
        <begin position="462"/>
        <end position="475"/>
    </location>
</feature>
<feature type="coiled-coil region" evidence="1">
    <location>
        <begin position="78"/>
        <end position="105"/>
    </location>
</feature>
<dbReference type="AlphaFoldDB" id="A0AAW1TEW3"/>
<feature type="region of interest" description="Disordered" evidence="2">
    <location>
        <begin position="205"/>
        <end position="224"/>
    </location>
</feature>
<protein>
    <submittedName>
        <fullName evidence="3">Uncharacterized protein</fullName>
    </submittedName>
</protein>